<sequence length="980" mass="110303">MTVPYICASCRRTLHRRALRLTQSKYQPRATYHSFADIVPPPSDDNQLDVRPRREQPLADQSCASPVQINFDDLFLNKAALKKPSRYSKLLRDDVVDDELVEKSELGGKNRETGLHNGLGLGEEVSTSEMAKEQSDPALPTDDWGRDGNMDHNVEKSAVSEKVPNEARIRRVIAESGSTTKLKRMLDAPNTTGQDLWTFFQKDYPHPECRALKHPSLQDQVLIATGQPFAHLLGSMTDRWLSSPSSNLPSPTQVAERLEYLKLLSRTEWYSRTIWKVLIVALRTELAATVQPDSNRAYALLEELCSLWALLCKRCTGNSQDAVRVYTNRSGVVDWSSLPKNSMKQAYDNKEAEQTTPAEAKLNLSARSPVHTDVASRLFHDLQAKVPKSVTQALAASALATFSLLSEHQQHEKNTVTYKTFQQYLASLLSRAEITRATNYLMAEMSRYKFSDEECKLERQKLERVPAQIITLIGSASESLSDSSLSPLPVDEKEALEAHISKLVTAHLSKGSIKQLTALWKHTKHIFTAQVNKSGENSKQRIPPPLYAKFLYVFSRLKRADMADEIWNHMVASDMQPDAQHWSALMKGRERDAEAVEEIWQRMLLSKTPPDAHTHTARIYSLIAYGKHADPGLKALEQMGLAWLAASKKHHGQSRADLSAIGDLPGAPKPTTVTLNAAVSAVSQRRRSDKVLMPRVFAWASQFGIKPNQWTYNLLIRECLHDGNMREAMKILQRMESAGIPPDGATFGIFINHIFRQRQESGQPMNPEQQEEMLSSILRVLEERGLASDKHTMGLMFDILIKQHGNLVAAQRVLDHMASHNMKPSPHIYTILMTHYFQASTPNFSAIEALWSHIQNTSAVVDNYFYDRMIEGYAKAGEVGQAMMFLGIMGKESRKPGWQALALLVRALTEQGQVDRVREVVDDVENFGGNVTGGMRGFNSWANNFWLEVERSGVRKGEGNWLDGVWRPQDPRKKVEKGRV</sequence>
<evidence type="ECO:0000256" key="1">
    <source>
        <dbReference type="PROSITE-ProRule" id="PRU00708"/>
    </source>
</evidence>
<dbReference type="GO" id="GO:0003729">
    <property type="term" value="F:mRNA binding"/>
    <property type="evidence" value="ECO:0007669"/>
    <property type="project" value="TreeGrafter"/>
</dbReference>
<dbReference type="PROSITE" id="PS51375">
    <property type="entry name" value="PPR"/>
    <property type="match status" value="2"/>
</dbReference>
<dbReference type="InterPro" id="IPR011990">
    <property type="entry name" value="TPR-like_helical_dom_sf"/>
</dbReference>
<feature type="repeat" description="PPR" evidence="1">
    <location>
        <begin position="708"/>
        <end position="742"/>
    </location>
</feature>
<proteinExistence type="predicted"/>
<feature type="compositionally biased region" description="Basic and acidic residues" evidence="2">
    <location>
        <begin position="48"/>
        <end position="57"/>
    </location>
</feature>
<protein>
    <recommendedName>
        <fullName evidence="5">Pentatricopeptide repeat protein</fullName>
    </recommendedName>
</protein>
<dbReference type="GO" id="GO:0005739">
    <property type="term" value="C:mitochondrion"/>
    <property type="evidence" value="ECO:0007669"/>
    <property type="project" value="TreeGrafter"/>
</dbReference>
<dbReference type="EMBL" id="MU007081">
    <property type="protein sequence ID" value="KAF2423517.1"/>
    <property type="molecule type" value="Genomic_DNA"/>
</dbReference>
<dbReference type="Gene3D" id="1.25.40.10">
    <property type="entry name" value="Tetratricopeptide repeat domain"/>
    <property type="match status" value="3"/>
</dbReference>
<dbReference type="NCBIfam" id="TIGR00756">
    <property type="entry name" value="PPR"/>
    <property type="match status" value="1"/>
</dbReference>
<dbReference type="OrthoDB" id="185373at2759"/>
<organism evidence="3 4">
    <name type="scientific">Tothia fuscella</name>
    <dbReference type="NCBI Taxonomy" id="1048955"/>
    <lineage>
        <taxon>Eukaryota</taxon>
        <taxon>Fungi</taxon>
        <taxon>Dikarya</taxon>
        <taxon>Ascomycota</taxon>
        <taxon>Pezizomycotina</taxon>
        <taxon>Dothideomycetes</taxon>
        <taxon>Pleosporomycetidae</taxon>
        <taxon>Venturiales</taxon>
        <taxon>Cylindrosympodiaceae</taxon>
        <taxon>Tothia</taxon>
    </lineage>
</organism>
<dbReference type="GO" id="GO:0007005">
    <property type="term" value="P:mitochondrion organization"/>
    <property type="evidence" value="ECO:0007669"/>
    <property type="project" value="TreeGrafter"/>
</dbReference>
<dbReference type="InterPro" id="IPR051114">
    <property type="entry name" value="Mito_RNA_Proc_CCM1"/>
</dbReference>
<dbReference type="AlphaFoldDB" id="A0A9P4NJI6"/>
<dbReference type="PANTHER" id="PTHR47934">
    <property type="entry name" value="PENTATRICOPEPTIDE REPEAT-CONTAINING PROTEIN PET309, MITOCHONDRIAL"/>
    <property type="match status" value="1"/>
</dbReference>
<dbReference type="GO" id="GO:0006396">
    <property type="term" value="P:RNA processing"/>
    <property type="evidence" value="ECO:0007669"/>
    <property type="project" value="TreeGrafter"/>
</dbReference>
<comment type="caution">
    <text evidence="3">The sequence shown here is derived from an EMBL/GenBank/DDBJ whole genome shotgun (WGS) entry which is preliminary data.</text>
</comment>
<reference evidence="3" key="1">
    <citation type="journal article" date="2020" name="Stud. Mycol.">
        <title>101 Dothideomycetes genomes: a test case for predicting lifestyles and emergence of pathogens.</title>
        <authorList>
            <person name="Haridas S."/>
            <person name="Albert R."/>
            <person name="Binder M."/>
            <person name="Bloem J."/>
            <person name="Labutti K."/>
            <person name="Salamov A."/>
            <person name="Andreopoulos B."/>
            <person name="Baker S."/>
            <person name="Barry K."/>
            <person name="Bills G."/>
            <person name="Bluhm B."/>
            <person name="Cannon C."/>
            <person name="Castanera R."/>
            <person name="Culley D."/>
            <person name="Daum C."/>
            <person name="Ezra D."/>
            <person name="Gonzalez J."/>
            <person name="Henrissat B."/>
            <person name="Kuo A."/>
            <person name="Liang C."/>
            <person name="Lipzen A."/>
            <person name="Lutzoni F."/>
            <person name="Magnuson J."/>
            <person name="Mondo S."/>
            <person name="Nolan M."/>
            <person name="Ohm R."/>
            <person name="Pangilinan J."/>
            <person name="Park H.-J."/>
            <person name="Ramirez L."/>
            <person name="Alfaro M."/>
            <person name="Sun H."/>
            <person name="Tritt A."/>
            <person name="Yoshinaga Y."/>
            <person name="Zwiers L.-H."/>
            <person name="Turgeon B."/>
            <person name="Goodwin S."/>
            <person name="Spatafora J."/>
            <person name="Crous P."/>
            <person name="Grigoriev I."/>
        </authorList>
    </citation>
    <scope>NUCLEOTIDE SEQUENCE</scope>
    <source>
        <strain evidence="3">CBS 130266</strain>
    </source>
</reference>
<dbReference type="InterPro" id="IPR002885">
    <property type="entry name" value="PPR_rpt"/>
</dbReference>
<dbReference type="Pfam" id="PF13041">
    <property type="entry name" value="PPR_2"/>
    <property type="match status" value="1"/>
</dbReference>
<evidence type="ECO:0000313" key="3">
    <source>
        <dbReference type="EMBL" id="KAF2423517.1"/>
    </source>
</evidence>
<feature type="repeat" description="PPR" evidence="1">
    <location>
        <begin position="862"/>
        <end position="896"/>
    </location>
</feature>
<dbReference type="PANTHER" id="PTHR47934:SF6">
    <property type="entry name" value="MITOCHONDRIAL GROUP I INTRON SPLICING FACTOR CCM1-RELATED"/>
    <property type="match status" value="1"/>
</dbReference>
<evidence type="ECO:0000313" key="4">
    <source>
        <dbReference type="Proteomes" id="UP000800235"/>
    </source>
</evidence>
<feature type="region of interest" description="Disordered" evidence="2">
    <location>
        <begin position="35"/>
        <end position="60"/>
    </location>
</feature>
<dbReference type="Pfam" id="PF01535">
    <property type="entry name" value="PPR"/>
    <property type="match status" value="1"/>
</dbReference>
<feature type="region of interest" description="Disordered" evidence="2">
    <location>
        <begin position="107"/>
        <end position="151"/>
    </location>
</feature>
<evidence type="ECO:0008006" key="5">
    <source>
        <dbReference type="Google" id="ProtNLM"/>
    </source>
</evidence>
<dbReference type="Proteomes" id="UP000800235">
    <property type="component" value="Unassembled WGS sequence"/>
</dbReference>
<name>A0A9P4NJI6_9PEZI</name>
<keyword evidence="4" id="KW-1185">Reference proteome</keyword>
<accession>A0A9P4NJI6</accession>
<evidence type="ECO:0000256" key="2">
    <source>
        <dbReference type="SAM" id="MobiDB-lite"/>
    </source>
</evidence>
<gene>
    <name evidence="3" type="ORF">EJ08DRAFT_652775</name>
</gene>